<dbReference type="GO" id="GO:0005085">
    <property type="term" value="F:guanyl-nucleotide exchange factor activity"/>
    <property type="evidence" value="ECO:0007669"/>
    <property type="project" value="InterPro"/>
</dbReference>
<sequence>METPSFTKTKKWLISHIKSVLMDKERLQDFLLVHELYLTTSHTFHILFHLLKRYECSLSHPFTYTLEASGRCFQFKTIKKLSERIRKRNGEDARFFREAWLVKEPKRRNLFVLGTRKMTLVDRSIHQRASTSAIYTTRMLPDKLRASTSAIYTTRMLPDKFRVSMKSVVESLHQPDVIDMDGDILSRKNIKKYFISSALTHIDQQFFKKLSVSDLRYLNRGDGPALNCVRRMADQHVGILHWFTTKLEESTHPKWTILNVLRVCKHLKKQRNWHSLLPILKALQTIEASMWNGVPTAKQTFFQQLLSIYDPTQAFSNYRLYLRASEARIVCFPFFSRDMYLFFEHNMLWLEEGNINEDFIALVAQHYRYFCSAQNVTLVGRIDEKIVQALTFAEIHDEK</sequence>
<evidence type="ECO:0000313" key="2">
    <source>
        <dbReference type="EMBL" id="QBK91814.1"/>
    </source>
</evidence>
<name>A0A481Z7F9_9VIRU</name>
<dbReference type="InterPro" id="IPR036964">
    <property type="entry name" value="RASGEF_cat_dom_sf"/>
</dbReference>
<reference evidence="2" key="1">
    <citation type="journal article" date="2019" name="MBio">
        <title>Virus Genomes from Deep Sea Sediments Expand the Ocean Megavirome and Support Independent Origins of Viral Gigantism.</title>
        <authorList>
            <person name="Backstrom D."/>
            <person name="Yutin N."/>
            <person name="Jorgensen S.L."/>
            <person name="Dharamshi J."/>
            <person name="Homa F."/>
            <person name="Zaremba-Niedwiedzka K."/>
            <person name="Spang A."/>
            <person name="Wolf Y.I."/>
            <person name="Koonin E.V."/>
            <person name="Ettema T.J."/>
        </authorList>
    </citation>
    <scope>NUCLEOTIDE SEQUENCE</scope>
</reference>
<evidence type="ECO:0000259" key="1">
    <source>
        <dbReference type="PROSITE" id="PS50009"/>
    </source>
</evidence>
<dbReference type="PROSITE" id="PS50009">
    <property type="entry name" value="RASGEF_CAT"/>
    <property type="match status" value="1"/>
</dbReference>
<dbReference type="EMBL" id="MK500565">
    <property type="protein sequence ID" value="QBK91814.1"/>
    <property type="molecule type" value="Genomic_DNA"/>
</dbReference>
<organism evidence="2">
    <name type="scientific">Pithovirus LCPAC304</name>
    <dbReference type="NCBI Taxonomy" id="2506594"/>
    <lineage>
        <taxon>Viruses</taxon>
        <taxon>Pithoviruses</taxon>
    </lineage>
</organism>
<dbReference type="Pfam" id="PF00617">
    <property type="entry name" value="RasGEF"/>
    <property type="match status" value="1"/>
</dbReference>
<protein>
    <submittedName>
        <fullName evidence="2">RasGEF domain protein</fullName>
    </submittedName>
</protein>
<accession>A0A481Z7F9</accession>
<proteinExistence type="predicted"/>
<dbReference type="InterPro" id="IPR001895">
    <property type="entry name" value="RASGEF_cat_dom"/>
</dbReference>
<feature type="domain" description="Ras-GEF" evidence="1">
    <location>
        <begin position="191"/>
        <end position="399"/>
    </location>
</feature>
<dbReference type="Gene3D" id="1.10.840.10">
    <property type="entry name" value="Ras guanine-nucleotide exchange factors catalytic domain"/>
    <property type="match status" value="1"/>
</dbReference>
<dbReference type="SMART" id="SM00147">
    <property type="entry name" value="RasGEF"/>
    <property type="match status" value="1"/>
</dbReference>
<dbReference type="SUPFAM" id="SSF48366">
    <property type="entry name" value="Ras GEF"/>
    <property type="match status" value="1"/>
</dbReference>
<dbReference type="GO" id="GO:0007264">
    <property type="term" value="P:small GTPase-mediated signal transduction"/>
    <property type="evidence" value="ECO:0007669"/>
    <property type="project" value="InterPro"/>
</dbReference>
<gene>
    <name evidence="2" type="ORF">LCPAC304_01520</name>
</gene>
<dbReference type="InterPro" id="IPR023578">
    <property type="entry name" value="Ras_GEF_dom_sf"/>
</dbReference>